<dbReference type="GO" id="GO:0000329">
    <property type="term" value="C:fungal-type vacuole membrane"/>
    <property type="evidence" value="ECO:0007669"/>
    <property type="project" value="EnsemblFungi"/>
</dbReference>
<dbReference type="EMBL" id="KE503207">
    <property type="protein sequence ID" value="EPX72585.1"/>
    <property type="molecule type" value="Genomic_DNA"/>
</dbReference>
<evidence type="ECO:0000256" key="2">
    <source>
        <dbReference type="ARBA" id="ARBA00008335"/>
    </source>
</evidence>
<evidence type="ECO:0000256" key="3">
    <source>
        <dbReference type="ARBA" id="ARBA00022448"/>
    </source>
</evidence>
<feature type="transmembrane region" description="Helical" evidence="8">
    <location>
        <begin position="162"/>
        <end position="180"/>
    </location>
</feature>
<feature type="transmembrane region" description="Helical" evidence="8">
    <location>
        <begin position="36"/>
        <end position="58"/>
    </location>
</feature>
<dbReference type="HOGENOM" id="CLU_000960_22_3_1"/>
<evidence type="ECO:0000256" key="8">
    <source>
        <dbReference type="SAM" id="Phobius"/>
    </source>
</evidence>
<gene>
    <name evidence="10" type="ORF">SOCG_00348</name>
</gene>
<feature type="region of interest" description="Disordered" evidence="7">
    <location>
        <begin position="1"/>
        <end position="21"/>
    </location>
</feature>
<feature type="transmembrane region" description="Helical" evidence="8">
    <location>
        <begin position="429"/>
        <end position="452"/>
    </location>
</feature>
<dbReference type="GO" id="GO:0015182">
    <property type="term" value="F:L-asparagine transmembrane transporter activity"/>
    <property type="evidence" value="ECO:0007669"/>
    <property type="project" value="EnsemblFungi"/>
</dbReference>
<dbReference type="InterPro" id="IPR011701">
    <property type="entry name" value="MFS"/>
</dbReference>
<feature type="domain" description="Major facilitator superfamily (MFS) profile" evidence="9">
    <location>
        <begin position="33"/>
        <end position="524"/>
    </location>
</feature>
<feature type="transmembrane region" description="Helical" evidence="8">
    <location>
        <begin position="98"/>
        <end position="121"/>
    </location>
</feature>
<name>S9R2J5_SCHOY</name>
<evidence type="ECO:0000256" key="1">
    <source>
        <dbReference type="ARBA" id="ARBA00004127"/>
    </source>
</evidence>
<dbReference type="OMA" id="CWFISIS"/>
<keyword evidence="4 8" id="KW-0812">Transmembrane</keyword>
<keyword evidence="5 8" id="KW-1133">Transmembrane helix</keyword>
<dbReference type="RefSeq" id="XP_013018222.1">
    <property type="nucleotide sequence ID" value="XM_013162768.1"/>
</dbReference>
<dbReference type="eggNOG" id="KOG0254">
    <property type="taxonomic scope" value="Eukaryota"/>
</dbReference>
<dbReference type="Gene3D" id="1.20.1250.20">
    <property type="entry name" value="MFS general substrate transporter like domains"/>
    <property type="match status" value="1"/>
</dbReference>
<feature type="transmembrane region" description="Helical" evidence="8">
    <location>
        <begin position="64"/>
        <end position="86"/>
    </location>
</feature>
<evidence type="ECO:0000256" key="6">
    <source>
        <dbReference type="ARBA" id="ARBA00023136"/>
    </source>
</evidence>
<dbReference type="PANTHER" id="PTHR23501">
    <property type="entry name" value="MAJOR FACILITATOR SUPERFAMILY"/>
    <property type="match status" value="1"/>
</dbReference>
<comment type="similarity">
    <text evidence="2">Belongs to the major facilitator superfamily.</text>
</comment>
<dbReference type="VEuPathDB" id="FungiDB:SOCG_00348"/>
<protein>
    <submittedName>
        <fullName evidence="10">Vacuolar membrane amino acid uptake transporter Fnx1</fullName>
    </submittedName>
</protein>
<dbReference type="Pfam" id="PF07690">
    <property type="entry name" value="MFS_1"/>
    <property type="match status" value="1"/>
</dbReference>
<dbReference type="Gene3D" id="1.20.1720.10">
    <property type="entry name" value="Multidrug resistance protein D"/>
    <property type="match status" value="1"/>
</dbReference>
<dbReference type="PANTHER" id="PTHR23501:SF191">
    <property type="entry name" value="VACUOLAR BASIC AMINO ACID TRANSPORTER 4"/>
    <property type="match status" value="1"/>
</dbReference>
<keyword evidence="6 8" id="KW-0472">Membrane</keyword>
<dbReference type="InterPro" id="IPR036259">
    <property type="entry name" value="MFS_trans_sf"/>
</dbReference>
<evidence type="ECO:0000256" key="7">
    <source>
        <dbReference type="SAM" id="MobiDB-lite"/>
    </source>
</evidence>
<dbReference type="SUPFAM" id="SSF103473">
    <property type="entry name" value="MFS general substrate transporter"/>
    <property type="match status" value="2"/>
</dbReference>
<feature type="transmembrane region" description="Helical" evidence="8">
    <location>
        <begin position="332"/>
        <end position="350"/>
    </location>
</feature>
<feature type="compositionally biased region" description="Polar residues" evidence="7">
    <location>
        <begin position="1"/>
        <end position="15"/>
    </location>
</feature>
<dbReference type="GO" id="GO:1903714">
    <property type="term" value="P:isoleucine transmembrane transport"/>
    <property type="evidence" value="ECO:0007669"/>
    <property type="project" value="EnsemblFungi"/>
</dbReference>
<feature type="transmembrane region" description="Helical" evidence="8">
    <location>
        <begin position="362"/>
        <end position="381"/>
    </location>
</feature>
<dbReference type="GO" id="GO:0012505">
    <property type="term" value="C:endomembrane system"/>
    <property type="evidence" value="ECO:0007669"/>
    <property type="project" value="UniProtKB-SubCell"/>
</dbReference>
<evidence type="ECO:0000313" key="10">
    <source>
        <dbReference type="EMBL" id="EPX72585.1"/>
    </source>
</evidence>
<sequence length="531" mass="57900">MNNSNAPTEETSLLRSRTEGQGEAEKLPNKWTILPALWIGGFLSALDMTIVASLYPVIGSEFNLLNNASYIATSYLITNTAFQPLYGRLSDIFGRRAAIVFANVTFTIGTFLCGSSSSLAGLCIARAIAGIGGGGLGTMSSIISSDIVPLRERGTWQGFTNVIWGIGGSLGGPLGGLIAQRWGWRVAFYFQIPLGIISTIVVAWRVRINPTVRDSDVSLLSRIDYLGSFLLVSGTSLLIMTFSWAGDAYSWLSPIIIGLFISSALLLYAFYWVEKNVALEPIAPVHILKQKTPLSVCLCNFFNAFCAFVILYELPLFFEAVLFMPSSEAGARIFPHVIFTSLGSVTGGLYMKKTGRYRPLILFGYFALWTSIVGFSVLTSFGQRIPLLLVTLFLSLSGTSYGMNLTATLIAIISSLAPQDQAVATGLSYLFRATGSVIGISLSQTVTLTFVMNNLSKRLAGVPGKEELIQRLRESISIIPSLPENIRNLVVQSYVDGFTITFAIVSFFAFLGLVFSFKIRQFYLHTSVDRK</sequence>
<feature type="transmembrane region" description="Helical" evidence="8">
    <location>
        <begin position="251"/>
        <end position="273"/>
    </location>
</feature>
<dbReference type="AlphaFoldDB" id="S9R2J5"/>
<dbReference type="Proteomes" id="UP000016088">
    <property type="component" value="Unassembled WGS sequence"/>
</dbReference>
<reference evidence="10 11" key="1">
    <citation type="journal article" date="2011" name="Science">
        <title>Comparative functional genomics of the fission yeasts.</title>
        <authorList>
            <person name="Rhind N."/>
            <person name="Chen Z."/>
            <person name="Yassour M."/>
            <person name="Thompson D.A."/>
            <person name="Haas B.J."/>
            <person name="Habib N."/>
            <person name="Wapinski I."/>
            <person name="Roy S."/>
            <person name="Lin M.F."/>
            <person name="Heiman D.I."/>
            <person name="Young S.K."/>
            <person name="Furuya K."/>
            <person name="Guo Y."/>
            <person name="Pidoux A."/>
            <person name="Chen H.M."/>
            <person name="Robbertse B."/>
            <person name="Goldberg J.M."/>
            <person name="Aoki K."/>
            <person name="Bayne E.H."/>
            <person name="Berlin A.M."/>
            <person name="Desjardins C.A."/>
            <person name="Dobbs E."/>
            <person name="Dukaj L."/>
            <person name="Fan L."/>
            <person name="FitzGerald M.G."/>
            <person name="French C."/>
            <person name="Gujja S."/>
            <person name="Hansen K."/>
            <person name="Keifenheim D."/>
            <person name="Levin J.Z."/>
            <person name="Mosher R.A."/>
            <person name="Mueller C.A."/>
            <person name="Pfiffner J."/>
            <person name="Priest M."/>
            <person name="Russ C."/>
            <person name="Smialowska A."/>
            <person name="Swoboda P."/>
            <person name="Sykes S.M."/>
            <person name="Vaughn M."/>
            <person name="Vengrova S."/>
            <person name="Yoder R."/>
            <person name="Zeng Q."/>
            <person name="Allshire R."/>
            <person name="Baulcombe D."/>
            <person name="Birren B.W."/>
            <person name="Brown W."/>
            <person name="Ekwall K."/>
            <person name="Kellis M."/>
            <person name="Leatherwood J."/>
            <person name="Levin H."/>
            <person name="Margalit H."/>
            <person name="Martienssen R."/>
            <person name="Nieduszynski C.A."/>
            <person name="Spatafora J.W."/>
            <person name="Friedman N."/>
            <person name="Dalgaard J.Z."/>
            <person name="Baumann P."/>
            <person name="Niki H."/>
            <person name="Regev A."/>
            <person name="Nusbaum C."/>
        </authorList>
    </citation>
    <scope>NUCLEOTIDE SEQUENCE [LARGE SCALE GENOMIC DNA]</scope>
    <source>
        <strain evidence="11">yFS286</strain>
    </source>
</reference>
<dbReference type="GO" id="GO:1990591">
    <property type="term" value="P:asparagine transmembrane import into vacuole"/>
    <property type="evidence" value="ECO:0007669"/>
    <property type="project" value="EnsemblFungi"/>
</dbReference>
<evidence type="ECO:0000259" key="9">
    <source>
        <dbReference type="PROSITE" id="PS50850"/>
    </source>
</evidence>
<evidence type="ECO:0000256" key="5">
    <source>
        <dbReference type="ARBA" id="ARBA00022989"/>
    </source>
</evidence>
<organism evidence="10 11">
    <name type="scientific">Schizosaccharomyces octosporus (strain yFS286)</name>
    <name type="common">Fission yeast</name>
    <name type="synonym">Octosporomyces octosporus</name>
    <dbReference type="NCBI Taxonomy" id="483514"/>
    <lineage>
        <taxon>Eukaryota</taxon>
        <taxon>Fungi</taxon>
        <taxon>Dikarya</taxon>
        <taxon>Ascomycota</taxon>
        <taxon>Taphrinomycotina</taxon>
        <taxon>Schizosaccharomycetes</taxon>
        <taxon>Schizosaccharomycetales</taxon>
        <taxon>Schizosaccharomycetaceae</taxon>
        <taxon>Schizosaccharomyces</taxon>
    </lineage>
</organism>
<dbReference type="GO" id="GO:0090517">
    <property type="term" value="P:L-lysine transmembrane import into vacuole"/>
    <property type="evidence" value="ECO:0007669"/>
    <property type="project" value="EnsemblFungi"/>
</dbReference>
<dbReference type="GeneID" id="25029332"/>
<dbReference type="PROSITE" id="PS50850">
    <property type="entry name" value="MFS"/>
    <property type="match status" value="1"/>
</dbReference>
<feature type="transmembrane region" description="Helical" evidence="8">
    <location>
        <begin position="225"/>
        <end position="245"/>
    </location>
</feature>
<feature type="transmembrane region" description="Helical" evidence="8">
    <location>
        <begin position="387"/>
        <end position="417"/>
    </location>
</feature>
<dbReference type="GO" id="GO:0015189">
    <property type="term" value="F:L-lysine transmembrane transporter activity"/>
    <property type="evidence" value="ECO:0007669"/>
    <property type="project" value="EnsemblFungi"/>
</dbReference>
<feature type="transmembrane region" description="Helical" evidence="8">
    <location>
        <begin position="186"/>
        <end position="204"/>
    </location>
</feature>
<proteinExistence type="inferred from homology"/>
<evidence type="ECO:0000256" key="4">
    <source>
        <dbReference type="ARBA" id="ARBA00022692"/>
    </source>
</evidence>
<comment type="subcellular location">
    <subcellularLocation>
        <location evidence="1">Endomembrane system</location>
        <topology evidence="1">Multi-pass membrane protein</topology>
    </subcellularLocation>
</comment>
<feature type="transmembrane region" description="Helical" evidence="8">
    <location>
        <begin position="127"/>
        <end position="150"/>
    </location>
</feature>
<evidence type="ECO:0000313" key="11">
    <source>
        <dbReference type="Proteomes" id="UP000016088"/>
    </source>
</evidence>
<keyword evidence="11" id="KW-1185">Reference proteome</keyword>
<dbReference type="FunFam" id="1.20.1720.10:FF:000013">
    <property type="entry name" value="Related to multidrug resistance proteins"/>
    <property type="match status" value="1"/>
</dbReference>
<dbReference type="GO" id="GO:0015188">
    <property type="term" value="F:L-isoleucine transmembrane transporter activity"/>
    <property type="evidence" value="ECO:0007669"/>
    <property type="project" value="EnsemblFungi"/>
</dbReference>
<dbReference type="OrthoDB" id="3437016at2759"/>
<keyword evidence="3" id="KW-0813">Transport</keyword>
<dbReference type="InterPro" id="IPR020846">
    <property type="entry name" value="MFS_dom"/>
</dbReference>
<feature type="transmembrane region" description="Helical" evidence="8">
    <location>
        <begin position="294"/>
        <end position="312"/>
    </location>
</feature>
<feature type="transmembrane region" description="Helical" evidence="8">
    <location>
        <begin position="497"/>
        <end position="517"/>
    </location>
</feature>
<accession>S9R2J5</accession>